<dbReference type="Pfam" id="PF07732">
    <property type="entry name" value="Cu-oxidase_3"/>
    <property type="match status" value="1"/>
</dbReference>
<dbReference type="Gene3D" id="2.60.40.420">
    <property type="entry name" value="Cupredoxins - blue copper proteins"/>
    <property type="match status" value="3"/>
</dbReference>
<feature type="domain" description="Plastocyanin-like" evidence="10">
    <location>
        <begin position="26"/>
        <end position="138"/>
    </location>
</feature>
<evidence type="ECO:0000259" key="8">
    <source>
        <dbReference type="Pfam" id="PF00394"/>
    </source>
</evidence>
<evidence type="ECO:0000256" key="3">
    <source>
        <dbReference type="ARBA" id="ARBA00022729"/>
    </source>
</evidence>
<feature type="chain" id="PRO_5002529083" evidence="7">
    <location>
        <begin position="17"/>
        <end position="592"/>
    </location>
</feature>
<comment type="caution">
    <text evidence="11">The sequence shown here is derived from an EMBL/GenBank/DDBJ whole genome shotgun (WGS) entry which is preliminary data.</text>
</comment>
<evidence type="ECO:0000256" key="4">
    <source>
        <dbReference type="ARBA" id="ARBA00023002"/>
    </source>
</evidence>
<dbReference type="InterPro" id="IPR033138">
    <property type="entry name" value="Cu_oxidase_CS"/>
</dbReference>
<accession>A0A0F8UYC2</accession>
<evidence type="ECO:0000256" key="6">
    <source>
        <dbReference type="ARBA" id="ARBA00023180"/>
    </source>
</evidence>
<gene>
    <name evidence="11" type="ORF">AOCH_002551</name>
</gene>
<dbReference type="CDD" id="cd13850">
    <property type="entry name" value="CuRO_1_Abr2_like"/>
    <property type="match status" value="1"/>
</dbReference>
<keyword evidence="4" id="KW-0560">Oxidoreductase</keyword>
<evidence type="ECO:0000259" key="9">
    <source>
        <dbReference type="Pfam" id="PF07731"/>
    </source>
</evidence>
<protein>
    <submittedName>
        <fullName evidence="11">Uncharacterized protein</fullName>
    </submittedName>
</protein>
<dbReference type="GO" id="GO:0052716">
    <property type="term" value="F:hydroquinone:oxygen oxidoreductase activity"/>
    <property type="evidence" value="ECO:0007669"/>
    <property type="project" value="UniProtKB-ARBA"/>
</dbReference>
<dbReference type="CDD" id="cd13876">
    <property type="entry name" value="CuRO_2_Abr2_like"/>
    <property type="match status" value="1"/>
</dbReference>
<dbReference type="InterPro" id="IPR045087">
    <property type="entry name" value="Cu-oxidase_fam"/>
</dbReference>
<keyword evidence="3 7" id="KW-0732">Signal</keyword>
<dbReference type="VEuPathDB" id="FungiDB:P175DRAFT_0509566"/>
<dbReference type="PROSITE" id="PS00079">
    <property type="entry name" value="MULTICOPPER_OXIDASE1"/>
    <property type="match status" value="1"/>
</dbReference>
<keyword evidence="12" id="KW-1185">Reference proteome</keyword>
<dbReference type="CDD" id="cd13898">
    <property type="entry name" value="CuRO_3_Abr2_like"/>
    <property type="match status" value="1"/>
</dbReference>
<dbReference type="AlphaFoldDB" id="A0A0F8UYC2"/>
<dbReference type="PROSITE" id="PS00080">
    <property type="entry name" value="MULTICOPPER_OXIDASE2"/>
    <property type="match status" value="1"/>
</dbReference>
<dbReference type="FunFam" id="2.60.40.420:FF:000036">
    <property type="entry name" value="L-ascorbate oxidase"/>
    <property type="match status" value="1"/>
</dbReference>
<dbReference type="InterPro" id="IPR002355">
    <property type="entry name" value="Cu_oxidase_Cu_BS"/>
</dbReference>
<dbReference type="OrthoDB" id="2121828at2759"/>
<evidence type="ECO:0000256" key="5">
    <source>
        <dbReference type="ARBA" id="ARBA00023008"/>
    </source>
</evidence>
<sequence>MKSLPYLVCLAPAALAAVVRYNVDLTWEQGAPNGQSRQMVYMNGQFPGPTIRAQQYDQIEFTIQNHLPYNATVHFHGIEMSGTPWSDGVPGLTQRPVQPGQSFTYRWTATQYGTYWYHAHARGLMADGLYGPIWIDPAPGVAQPFAFISDDPDDIEAMRNAERDPHLILISDWTKFTSEEYQSAMEVSGVNVFCSDSILINGRGSLYCPGLDAINAYLTPELRKAIDNRTFTDKGCYPNFYNTQGNFTYDESKLPDGLNSGCYASAGSREVIEVDPSRQWASMKFIGGTAMKSVIASIDEHPMWIYEVDGNYVEPQLVHTVTIFNGQRYSAMIKLDKPAKDYTITIPDTSQDQIIAGYATMRYTGGSDGDNSGADSVPYLNYGGLNTTADVITLNDSTLVPYPILPIPRAADQLVNLTMGRLGAAYRWTLEGYALYDIMANYDSPILLDLNAQHHLADKVVVQFRNGTWVDIVFQIGHLPNNTPISAAHIIHKHSNKFFVLGQGTGIFSWQSVAEAATEQPHLFELEKPLYRDSIVVLNLSGPNWAVIRYQVVNPGPFLIHCHIESHLFNGMAVALLDGVDQWPEVPPEYRR</sequence>
<dbReference type="PANTHER" id="PTHR11709:SF488">
    <property type="entry name" value="LACCASE-RELATED"/>
    <property type="match status" value="1"/>
</dbReference>
<evidence type="ECO:0000256" key="7">
    <source>
        <dbReference type="SAM" id="SignalP"/>
    </source>
</evidence>
<proteinExistence type="inferred from homology"/>
<dbReference type="Pfam" id="PF07731">
    <property type="entry name" value="Cu-oxidase_2"/>
    <property type="match status" value="1"/>
</dbReference>
<keyword evidence="6" id="KW-0325">Glycoprotein</keyword>
<reference evidence="11 12" key="1">
    <citation type="submission" date="2015-02" db="EMBL/GenBank/DDBJ databases">
        <title>Draft Genome Sequences of Two Closely-Related Aflatoxigenic Aspergillus Species Obtained from the Cote d'Ivoire.</title>
        <authorList>
            <person name="Moore G.G."/>
            <person name="Beltz S.B."/>
            <person name="Mack B.M."/>
        </authorList>
    </citation>
    <scope>NUCLEOTIDE SEQUENCE [LARGE SCALE GENOMIC DNA]</scope>
    <source>
        <strain evidence="11 12">SRRC1432</strain>
    </source>
</reference>
<evidence type="ECO:0000256" key="2">
    <source>
        <dbReference type="ARBA" id="ARBA00022723"/>
    </source>
</evidence>
<dbReference type="GO" id="GO:0005507">
    <property type="term" value="F:copper ion binding"/>
    <property type="evidence" value="ECO:0007669"/>
    <property type="project" value="InterPro"/>
</dbReference>
<feature type="domain" description="Plastocyanin-like" evidence="9">
    <location>
        <begin position="451"/>
        <end position="579"/>
    </location>
</feature>
<dbReference type="Pfam" id="PF00394">
    <property type="entry name" value="Cu-oxidase"/>
    <property type="match status" value="1"/>
</dbReference>
<dbReference type="Proteomes" id="UP000034947">
    <property type="component" value="Unassembled WGS sequence"/>
</dbReference>
<name>A0A0F8UYC2_9EURO</name>
<feature type="signal peptide" evidence="7">
    <location>
        <begin position="1"/>
        <end position="16"/>
    </location>
</feature>
<dbReference type="InterPro" id="IPR001117">
    <property type="entry name" value="Cu-oxidase_2nd"/>
</dbReference>
<organism evidence="11 12">
    <name type="scientific">Aspergillus ochraceoroseus</name>
    <dbReference type="NCBI Taxonomy" id="138278"/>
    <lineage>
        <taxon>Eukaryota</taxon>
        <taxon>Fungi</taxon>
        <taxon>Dikarya</taxon>
        <taxon>Ascomycota</taxon>
        <taxon>Pezizomycotina</taxon>
        <taxon>Eurotiomycetes</taxon>
        <taxon>Eurotiomycetidae</taxon>
        <taxon>Eurotiales</taxon>
        <taxon>Aspergillaceae</taxon>
        <taxon>Aspergillus</taxon>
        <taxon>Aspergillus subgen. Nidulantes</taxon>
    </lineage>
</organism>
<dbReference type="InterPro" id="IPR011707">
    <property type="entry name" value="Cu-oxidase-like_N"/>
</dbReference>
<evidence type="ECO:0000313" key="12">
    <source>
        <dbReference type="Proteomes" id="UP000034947"/>
    </source>
</evidence>
<keyword evidence="2" id="KW-0479">Metal-binding</keyword>
<evidence type="ECO:0000259" key="10">
    <source>
        <dbReference type="Pfam" id="PF07732"/>
    </source>
</evidence>
<dbReference type="GO" id="GO:0042440">
    <property type="term" value="P:pigment metabolic process"/>
    <property type="evidence" value="ECO:0007669"/>
    <property type="project" value="UniProtKB-ARBA"/>
</dbReference>
<evidence type="ECO:0000313" key="11">
    <source>
        <dbReference type="EMBL" id="KKK15781.1"/>
    </source>
</evidence>
<dbReference type="InterPro" id="IPR008972">
    <property type="entry name" value="Cupredoxin"/>
</dbReference>
<dbReference type="EMBL" id="JYKN01002594">
    <property type="protein sequence ID" value="KKK15781.1"/>
    <property type="molecule type" value="Genomic_DNA"/>
</dbReference>
<evidence type="ECO:0000256" key="1">
    <source>
        <dbReference type="ARBA" id="ARBA00010609"/>
    </source>
</evidence>
<dbReference type="InterPro" id="IPR011706">
    <property type="entry name" value="Cu-oxidase_C"/>
</dbReference>
<comment type="similarity">
    <text evidence="1">Belongs to the multicopper oxidase family.</text>
</comment>
<dbReference type="SUPFAM" id="SSF49503">
    <property type="entry name" value="Cupredoxins"/>
    <property type="match status" value="3"/>
</dbReference>
<dbReference type="PANTHER" id="PTHR11709">
    <property type="entry name" value="MULTI-COPPER OXIDASE"/>
    <property type="match status" value="1"/>
</dbReference>
<feature type="domain" description="Plastocyanin-like" evidence="8">
    <location>
        <begin position="166"/>
        <end position="365"/>
    </location>
</feature>
<keyword evidence="5" id="KW-0186">Copper</keyword>